<dbReference type="SUPFAM" id="SSF52540">
    <property type="entry name" value="P-loop containing nucleoside triphosphate hydrolases"/>
    <property type="match status" value="1"/>
</dbReference>
<dbReference type="Gene3D" id="3.40.50.300">
    <property type="entry name" value="P-loop containing nucleotide triphosphate hydrolases"/>
    <property type="match status" value="1"/>
</dbReference>
<evidence type="ECO:0000256" key="7">
    <source>
        <dbReference type="ARBA" id="ARBA00023034"/>
    </source>
</evidence>
<keyword evidence="6" id="KW-1133">Transmembrane helix</keyword>
<dbReference type="InterPro" id="IPR009729">
    <property type="entry name" value="Gal-3-0_sulfotransfrase"/>
</dbReference>
<organism evidence="10 11">
    <name type="scientific">Owenia fusiformis</name>
    <name type="common">Polychaete worm</name>
    <dbReference type="NCBI Taxonomy" id="6347"/>
    <lineage>
        <taxon>Eukaryota</taxon>
        <taxon>Metazoa</taxon>
        <taxon>Spiralia</taxon>
        <taxon>Lophotrochozoa</taxon>
        <taxon>Annelida</taxon>
        <taxon>Polychaeta</taxon>
        <taxon>Sedentaria</taxon>
        <taxon>Canalipalpata</taxon>
        <taxon>Sabellida</taxon>
        <taxon>Oweniida</taxon>
        <taxon>Oweniidae</taxon>
        <taxon>Owenia</taxon>
    </lineage>
</organism>
<name>A0A8J1UAC7_OWEFU</name>
<dbReference type="PANTHER" id="PTHR14647:SF87">
    <property type="entry name" value="PUTATIVE-RELATED"/>
    <property type="match status" value="1"/>
</dbReference>
<dbReference type="GO" id="GO:0000139">
    <property type="term" value="C:Golgi membrane"/>
    <property type="evidence" value="ECO:0007669"/>
    <property type="project" value="UniProtKB-SubCell"/>
</dbReference>
<gene>
    <name evidence="10" type="ORF">OFUS_LOCUS7666</name>
</gene>
<evidence type="ECO:0000256" key="1">
    <source>
        <dbReference type="ARBA" id="ARBA00004323"/>
    </source>
</evidence>
<evidence type="ECO:0000256" key="6">
    <source>
        <dbReference type="ARBA" id="ARBA00022989"/>
    </source>
</evidence>
<comment type="caution">
    <text evidence="10">The sequence shown here is derived from an EMBL/GenBank/DDBJ whole genome shotgun (WGS) entry which is preliminary data.</text>
</comment>
<keyword evidence="7" id="KW-0333">Golgi apparatus</keyword>
<comment type="subcellular location">
    <subcellularLocation>
        <location evidence="1">Golgi apparatus membrane</location>
        <topology evidence="1">Single-pass type II membrane protein</topology>
    </subcellularLocation>
</comment>
<evidence type="ECO:0000313" key="10">
    <source>
        <dbReference type="EMBL" id="CAH1781044.1"/>
    </source>
</evidence>
<dbReference type="Pfam" id="PF06990">
    <property type="entry name" value="Gal-3-0_sulfotr"/>
    <property type="match status" value="1"/>
</dbReference>
<proteinExistence type="inferred from homology"/>
<keyword evidence="8" id="KW-0472">Membrane</keyword>
<dbReference type="PANTHER" id="PTHR14647">
    <property type="entry name" value="GALACTOSE-3-O-SULFOTRANSFERASE"/>
    <property type="match status" value="1"/>
</dbReference>
<accession>A0A8J1UAC7</accession>
<keyword evidence="4" id="KW-0812">Transmembrane</keyword>
<keyword evidence="3" id="KW-0808">Transferase</keyword>
<reference evidence="10" key="1">
    <citation type="submission" date="2022-03" db="EMBL/GenBank/DDBJ databases">
        <authorList>
            <person name="Martin C."/>
        </authorList>
    </citation>
    <scope>NUCLEOTIDE SEQUENCE</scope>
</reference>
<keyword evidence="5" id="KW-0735">Signal-anchor</keyword>
<dbReference type="Proteomes" id="UP000749559">
    <property type="component" value="Unassembled WGS sequence"/>
</dbReference>
<evidence type="ECO:0000256" key="8">
    <source>
        <dbReference type="ARBA" id="ARBA00023136"/>
    </source>
</evidence>
<dbReference type="GO" id="GO:0001733">
    <property type="term" value="F:galactosylceramide sulfotransferase activity"/>
    <property type="evidence" value="ECO:0007669"/>
    <property type="project" value="InterPro"/>
</dbReference>
<dbReference type="InterPro" id="IPR027417">
    <property type="entry name" value="P-loop_NTPase"/>
</dbReference>
<evidence type="ECO:0000256" key="9">
    <source>
        <dbReference type="ARBA" id="ARBA00023180"/>
    </source>
</evidence>
<comment type="similarity">
    <text evidence="2">Belongs to the galactose-3-O-sulfotransferase family.</text>
</comment>
<keyword evidence="11" id="KW-1185">Reference proteome</keyword>
<evidence type="ECO:0000256" key="2">
    <source>
        <dbReference type="ARBA" id="ARBA00008124"/>
    </source>
</evidence>
<keyword evidence="9" id="KW-0325">Glycoprotein</keyword>
<evidence type="ECO:0000256" key="5">
    <source>
        <dbReference type="ARBA" id="ARBA00022968"/>
    </source>
</evidence>
<protein>
    <submittedName>
        <fullName evidence="10">Uncharacterized protein</fullName>
    </submittedName>
</protein>
<dbReference type="AlphaFoldDB" id="A0A8J1UAC7"/>
<dbReference type="GO" id="GO:0009247">
    <property type="term" value="P:glycolipid biosynthetic process"/>
    <property type="evidence" value="ECO:0007669"/>
    <property type="project" value="InterPro"/>
</dbReference>
<evidence type="ECO:0000256" key="3">
    <source>
        <dbReference type="ARBA" id="ARBA00022679"/>
    </source>
</evidence>
<dbReference type="OrthoDB" id="514299at2759"/>
<evidence type="ECO:0000313" key="11">
    <source>
        <dbReference type="Proteomes" id="UP000749559"/>
    </source>
</evidence>
<dbReference type="EMBL" id="CAIIXF020000004">
    <property type="protein sequence ID" value="CAH1781044.1"/>
    <property type="molecule type" value="Genomic_DNA"/>
</dbReference>
<sequence>MQRKRAILFVLLMVGLYVILSRYVWVIYSYSHKMKIYQMDERDRIVQLKYQSESIVQLKYQSESTGKVTVQPIGKHSGKLTGKPKGVYFLKVHKCGSTTLQTILLRYGLLYNMTIGMPCSHPKNRQIMGIPEPLKSEHIMPLSTGLTHYDLIAQHTRYSIDVKQIMMPGTPFVAILRDPITHFKSLFSFFRVYEKYKKHILLPDNAPVRDKFIYFVDRIKDMPELTISPADGVPARNPQLYNFGLTDHQTKNLDFVRDSLKQFESDFDLVMLVEHFDESLILLRNSLNCDLRDLIPLKSSYVSRDKGPELTTQQKQNILEWNAGDKILYDHFNKTFWRKVEQYGFDRMSEDVAKLQELARTVKEFCHAIGKTIGTYDSKLELNVRLETQRCELYNADILHLEHFVRSRMTKSGIYNVSLAQRTCKYPPTLDGQ</sequence>
<evidence type="ECO:0000256" key="4">
    <source>
        <dbReference type="ARBA" id="ARBA00022692"/>
    </source>
</evidence>